<evidence type="ECO:0000256" key="1">
    <source>
        <dbReference type="ARBA" id="ARBA00009080"/>
    </source>
</evidence>
<dbReference type="InterPro" id="IPR006115">
    <property type="entry name" value="6PGDH_NADP-bd"/>
</dbReference>
<name>A0A110A7D1_ANAPI</name>
<dbReference type="Pfam" id="PF14833">
    <property type="entry name" value="NAD_binding_11"/>
    <property type="match status" value="1"/>
</dbReference>
<dbReference type="InterPro" id="IPR013328">
    <property type="entry name" value="6PGD_dom2"/>
</dbReference>
<keyword evidence="9" id="KW-1185">Reference proteome</keyword>
<evidence type="ECO:0000256" key="4">
    <source>
        <dbReference type="PIRSR" id="PIRSR000103-1"/>
    </source>
</evidence>
<evidence type="ECO:0000313" key="8">
    <source>
        <dbReference type="EMBL" id="SHE95332.1"/>
    </source>
</evidence>
<dbReference type="RefSeq" id="WP_066051867.1">
    <property type="nucleotide sequence ID" value="NZ_CP014223.1"/>
</dbReference>
<evidence type="ECO:0000259" key="6">
    <source>
        <dbReference type="Pfam" id="PF14833"/>
    </source>
</evidence>
<feature type="active site" evidence="4">
    <location>
        <position position="169"/>
    </location>
</feature>
<dbReference type="GO" id="GO:0051287">
    <property type="term" value="F:NAD binding"/>
    <property type="evidence" value="ECO:0007669"/>
    <property type="project" value="InterPro"/>
</dbReference>
<dbReference type="InterPro" id="IPR015815">
    <property type="entry name" value="HIBADH-related"/>
</dbReference>
<dbReference type="EMBL" id="CP014223">
    <property type="protein sequence ID" value="AMJ41903.1"/>
    <property type="molecule type" value="Genomic_DNA"/>
</dbReference>
<dbReference type="Pfam" id="PF03446">
    <property type="entry name" value="NAD_binding_2"/>
    <property type="match status" value="1"/>
</dbReference>
<evidence type="ECO:0000256" key="3">
    <source>
        <dbReference type="ARBA" id="ARBA00023027"/>
    </source>
</evidence>
<evidence type="ECO:0000259" key="5">
    <source>
        <dbReference type="Pfam" id="PF03446"/>
    </source>
</evidence>
<gene>
    <name evidence="7" type="primary">garR</name>
    <name evidence="7" type="ORF">CPRO_23360</name>
    <name evidence="8" type="ORF">SAMN02745151_02321</name>
</gene>
<comment type="similarity">
    <text evidence="1">Belongs to the HIBADH-related family.</text>
</comment>
<feature type="domain" description="3-hydroxyisobutyrate dehydrogenase-like NAD-binding" evidence="6">
    <location>
        <begin position="163"/>
        <end position="282"/>
    </location>
</feature>
<reference evidence="8" key="4">
    <citation type="submission" date="2016-11" db="EMBL/GenBank/DDBJ databases">
        <authorList>
            <person name="Varghese N."/>
            <person name="Submissions S."/>
        </authorList>
    </citation>
    <scope>NUCLEOTIDE SEQUENCE</scope>
    <source>
        <strain evidence="8">DSM 1682</strain>
    </source>
</reference>
<dbReference type="InterPro" id="IPR029154">
    <property type="entry name" value="HIBADH-like_NADP-bd"/>
</dbReference>
<evidence type="ECO:0000256" key="2">
    <source>
        <dbReference type="ARBA" id="ARBA00023002"/>
    </source>
</evidence>
<dbReference type="GO" id="GO:0008679">
    <property type="term" value="F:2-hydroxy-3-oxopropionate reductase activity"/>
    <property type="evidence" value="ECO:0007669"/>
    <property type="project" value="UniProtKB-EC"/>
</dbReference>
<dbReference type="GO" id="GO:0050661">
    <property type="term" value="F:NADP binding"/>
    <property type="evidence" value="ECO:0007669"/>
    <property type="project" value="InterPro"/>
</dbReference>
<protein>
    <submittedName>
        <fullName evidence="8">2-hydroxy-3-oxopropionate reductase</fullName>
        <ecNumber evidence="7">1.1.1.60</ecNumber>
    </submittedName>
</protein>
<dbReference type="Proteomes" id="UP000068026">
    <property type="component" value="Chromosome"/>
</dbReference>
<dbReference type="Gene3D" id="1.10.1040.10">
    <property type="entry name" value="N-(1-d-carboxylethyl)-l-norvaline Dehydrogenase, domain 2"/>
    <property type="match status" value="1"/>
</dbReference>
<evidence type="ECO:0000313" key="9">
    <source>
        <dbReference type="Proteomes" id="UP000068026"/>
    </source>
</evidence>
<dbReference type="AlphaFoldDB" id="A0A110A7D1"/>
<dbReference type="SUPFAM" id="SSF48179">
    <property type="entry name" value="6-phosphogluconate dehydrogenase C-terminal domain-like"/>
    <property type="match status" value="1"/>
</dbReference>
<reference evidence="7 9" key="1">
    <citation type="journal article" date="2016" name="Genome Announc.">
        <title>Complete Genome Sequence of the Amino Acid-Fermenting Clostridium propionicum X2 (DSM 1682).</title>
        <authorList>
            <person name="Poehlein A."/>
            <person name="Schlien K."/>
            <person name="Chowdhury N.P."/>
            <person name="Gottschalk G."/>
            <person name="Buckel W."/>
            <person name="Daniel R."/>
        </authorList>
    </citation>
    <scope>NUCLEOTIDE SEQUENCE [LARGE SCALE GENOMIC DNA]</scope>
    <source>
        <strain evidence="7 9">X2</strain>
    </source>
</reference>
<feature type="domain" description="6-phosphogluconate dehydrogenase NADP-binding" evidence="5">
    <location>
        <begin position="3"/>
        <end position="160"/>
    </location>
</feature>
<dbReference type="PANTHER" id="PTHR43060">
    <property type="entry name" value="3-HYDROXYISOBUTYRATE DEHYDROGENASE-LIKE 1, MITOCHONDRIAL-RELATED"/>
    <property type="match status" value="1"/>
</dbReference>
<dbReference type="EC" id="1.1.1.60" evidence="7"/>
<dbReference type="PIRSF" id="PIRSF000103">
    <property type="entry name" value="HIBADH"/>
    <property type="match status" value="1"/>
</dbReference>
<dbReference type="SUPFAM" id="SSF51735">
    <property type="entry name" value="NAD(P)-binding Rossmann-fold domains"/>
    <property type="match status" value="1"/>
</dbReference>
<reference evidence="10" key="3">
    <citation type="submission" date="2016-11" db="EMBL/GenBank/DDBJ databases">
        <authorList>
            <person name="Jaros S."/>
            <person name="Januszkiewicz K."/>
            <person name="Wedrychowicz H."/>
        </authorList>
    </citation>
    <scope>NUCLEOTIDE SEQUENCE [LARGE SCALE GENOMIC DNA]</scope>
    <source>
        <strain evidence="10">DSM 1682</strain>
    </source>
</reference>
<sequence length="292" mass="31090">MKKLGFIGMGIMGLPMATNILKKSGRPVIGFDVMEASREKFAEAGGIATGDAKAVYENCEIIFLCLPKNELVESVVSDILVQGKKGTIIVDFSSTFPGVIRKLYPEVKAAGMSLIDSPVSGGETGAIAGTLVVMCGGDKEVFEEVKDLIGFVGSRVTYMGSSGCGDVAKLANNMIVGCNLIAVSEAFAFAVKAGLDPEVLFHAIKDGFAQNAVMDLKVPKIISRDFSASARIAVHQKDMKNAAKLAEDMGVEIPMSALVLNYMNRMDEAGLINEDQCALVKMFEQDMGIEVK</sequence>
<dbReference type="EMBL" id="FQUA01000011">
    <property type="protein sequence ID" value="SHE95332.1"/>
    <property type="molecule type" value="Genomic_DNA"/>
</dbReference>
<dbReference type="KEGG" id="cpro:CPRO_23360"/>
<reference evidence="9" key="2">
    <citation type="submission" date="2016-01" db="EMBL/GenBank/DDBJ databases">
        <authorList>
            <person name="Poehlein A."/>
            <person name="Schlien K."/>
            <person name="Gottschalk G."/>
            <person name="Buckel W."/>
            <person name="Daniel R."/>
        </authorList>
    </citation>
    <scope>NUCLEOTIDE SEQUENCE [LARGE SCALE GENOMIC DNA]</scope>
    <source>
        <strain evidence="9">X2</strain>
    </source>
</reference>
<evidence type="ECO:0000313" key="7">
    <source>
        <dbReference type="EMBL" id="AMJ41903.1"/>
    </source>
</evidence>
<proteinExistence type="inferred from homology"/>
<dbReference type="Gene3D" id="3.40.50.720">
    <property type="entry name" value="NAD(P)-binding Rossmann-like Domain"/>
    <property type="match status" value="1"/>
</dbReference>
<dbReference type="InterPro" id="IPR008927">
    <property type="entry name" value="6-PGluconate_DH-like_C_sf"/>
</dbReference>
<organism evidence="8 10">
    <name type="scientific">Anaerotignum propionicum DSM 1682</name>
    <dbReference type="NCBI Taxonomy" id="991789"/>
    <lineage>
        <taxon>Bacteria</taxon>
        <taxon>Bacillati</taxon>
        <taxon>Bacillota</taxon>
        <taxon>Clostridia</taxon>
        <taxon>Lachnospirales</taxon>
        <taxon>Anaerotignaceae</taxon>
        <taxon>Anaerotignum</taxon>
    </lineage>
</organism>
<evidence type="ECO:0000313" key="10">
    <source>
        <dbReference type="Proteomes" id="UP000184204"/>
    </source>
</evidence>
<accession>A0A110A7D1</accession>
<keyword evidence="2 7" id="KW-0560">Oxidoreductase</keyword>
<dbReference type="PANTHER" id="PTHR43060:SF3">
    <property type="entry name" value="2-HYDROXY-3-OXOPROPIONATE REDUCTASE"/>
    <property type="match status" value="1"/>
</dbReference>
<dbReference type="OrthoDB" id="9786703at2"/>
<dbReference type="InterPro" id="IPR036291">
    <property type="entry name" value="NAD(P)-bd_dom_sf"/>
</dbReference>
<keyword evidence="3" id="KW-0520">NAD</keyword>
<dbReference type="Proteomes" id="UP000184204">
    <property type="component" value="Unassembled WGS sequence"/>
</dbReference>